<reference evidence="5" key="1">
    <citation type="submission" date="2022-06" db="EMBL/GenBank/DDBJ databases">
        <title>Genomic Encyclopedia of Archaeal and Bacterial Type Strains, Phase II (KMG-II): from individual species to whole genera.</title>
        <authorList>
            <person name="Goeker M."/>
        </authorList>
    </citation>
    <scope>NUCLEOTIDE SEQUENCE</scope>
    <source>
        <strain evidence="5">DSM 43935</strain>
    </source>
</reference>
<dbReference type="Proteomes" id="UP001206128">
    <property type="component" value="Unassembled WGS sequence"/>
</dbReference>
<dbReference type="GO" id="GO:0016758">
    <property type="term" value="F:hexosyltransferase activity"/>
    <property type="evidence" value="ECO:0007669"/>
    <property type="project" value="InterPro"/>
</dbReference>
<dbReference type="AlphaFoldDB" id="A0AAE3GL56"/>
<evidence type="ECO:0000256" key="1">
    <source>
        <dbReference type="ARBA" id="ARBA00004660"/>
    </source>
</evidence>
<comment type="caution">
    <text evidence="5">The sequence shown here is derived from an EMBL/GenBank/DDBJ whole genome shotgun (WGS) entry which is preliminary data.</text>
</comment>
<dbReference type="FunFam" id="3.40.50.2000:FF:000009">
    <property type="entry name" value="Sterol 3-beta-glucosyltransferase UGT80A2"/>
    <property type="match status" value="1"/>
</dbReference>
<evidence type="ECO:0000259" key="4">
    <source>
        <dbReference type="Pfam" id="PF06722"/>
    </source>
</evidence>
<dbReference type="GO" id="GO:0008194">
    <property type="term" value="F:UDP-glycosyltransferase activity"/>
    <property type="evidence" value="ECO:0007669"/>
    <property type="project" value="InterPro"/>
</dbReference>
<evidence type="ECO:0000313" key="6">
    <source>
        <dbReference type="Proteomes" id="UP001206128"/>
    </source>
</evidence>
<dbReference type="CDD" id="cd03784">
    <property type="entry name" value="GT1_Gtf-like"/>
    <property type="match status" value="1"/>
</dbReference>
<dbReference type="GO" id="GO:0033072">
    <property type="term" value="P:vancomycin biosynthetic process"/>
    <property type="evidence" value="ECO:0007669"/>
    <property type="project" value="UniProtKB-ARBA"/>
</dbReference>
<dbReference type="EMBL" id="JAMTCK010000027">
    <property type="protein sequence ID" value="MCP2170221.1"/>
    <property type="molecule type" value="Genomic_DNA"/>
</dbReference>
<dbReference type="PANTHER" id="PTHR48050:SF13">
    <property type="entry name" value="STEROL 3-BETA-GLUCOSYLTRANSFERASE UGT80A2"/>
    <property type="match status" value="1"/>
</dbReference>
<comment type="pathway">
    <text evidence="1">Antibiotic biosynthesis; vancomycin biosynthesis.</text>
</comment>
<dbReference type="SUPFAM" id="SSF53756">
    <property type="entry name" value="UDP-Glycosyltransferase/glycogen phosphorylase"/>
    <property type="match status" value="1"/>
</dbReference>
<dbReference type="RefSeq" id="WP_253780238.1">
    <property type="nucleotide sequence ID" value="NZ_JAMTCK010000027.1"/>
</dbReference>
<dbReference type="PANTHER" id="PTHR48050">
    <property type="entry name" value="STEROL 3-BETA-GLUCOSYLTRANSFERASE"/>
    <property type="match status" value="1"/>
</dbReference>
<evidence type="ECO:0000256" key="2">
    <source>
        <dbReference type="ARBA" id="ARBA00023194"/>
    </source>
</evidence>
<gene>
    <name evidence="5" type="ORF">LX83_007112</name>
</gene>
<keyword evidence="2" id="KW-0045">Antibiotic biosynthesis</keyword>
<sequence>MKAVIITTGSRGDIAPFTGLAARLRAAGHDVAIATQAAFADLVRAAGCEFRLVPGDVRADLASTRGQDWQRRGTGRLGALRTNIEMGRQLLADVGRGVVAAAEGADVLLLQRTALVHGYLVATATGVPGMALELFPGVPSADFALPSLGVELFGRWGNRALPRLAFGLGKLVRTPLDDTVRDLQRELGLPRTSLAAVRAAMLDDPAWPIRHGFSQAIVPRPADWRPGVTVDGYWWPPAPPEDWRPPAELADFLAAGPPPVFVGFGSMSHPDGAALAETVTSALRRARVRAVVQAGWSGLAGSGDDVCSVGDVPHEWLFPRMAAVVHHAGAGTTGAGLRAGVPAVPVAVLGDQPFWARRLVKLGVSPGWLPLRGLTADRLAELIRRAVTDESHRRRAQAVAERVRAEDGAGRIVAALRHLDR</sequence>
<dbReference type="InterPro" id="IPR010610">
    <property type="entry name" value="EryCIII-like_C"/>
</dbReference>
<evidence type="ECO:0000259" key="3">
    <source>
        <dbReference type="Pfam" id="PF03033"/>
    </source>
</evidence>
<dbReference type="InterPro" id="IPR050426">
    <property type="entry name" value="Glycosyltransferase_28"/>
</dbReference>
<dbReference type="InterPro" id="IPR002213">
    <property type="entry name" value="UDP_glucos_trans"/>
</dbReference>
<evidence type="ECO:0000313" key="5">
    <source>
        <dbReference type="EMBL" id="MCP2170221.1"/>
    </source>
</evidence>
<feature type="domain" description="Erythromycin biosynthesis protein CIII-like C-terminal" evidence="4">
    <location>
        <begin position="303"/>
        <end position="416"/>
    </location>
</feature>
<dbReference type="GO" id="GO:0005975">
    <property type="term" value="P:carbohydrate metabolic process"/>
    <property type="evidence" value="ECO:0007669"/>
    <property type="project" value="InterPro"/>
</dbReference>
<dbReference type="Pfam" id="PF03033">
    <property type="entry name" value="Glyco_transf_28"/>
    <property type="match status" value="1"/>
</dbReference>
<keyword evidence="6" id="KW-1185">Reference proteome</keyword>
<proteinExistence type="predicted"/>
<dbReference type="InterPro" id="IPR004276">
    <property type="entry name" value="GlycoTrans_28_N"/>
</dbReference>
<dbReference type="Pfam" id="PF06722">
    <property type="entry name" value="EryCIII-like_C"/>
    <property type="match status" value="1"/>
</dbReference>
<name>A0AAE3GL56_9PSEU</name>
<protein>
    <submittedName>
        <fullName evidence="5">UDP:flavonoid glycosyltransferase YjiC, YdhE family</fullName>
    </submittedName>
</protein>
<dbReference type="Gene3D" id="3.40.50.2000">
    <property type="entry name" value="Glycogen Phosphorylase B"/>
    <property type="match status" value="2"/>
</dbReference>
<feature type="domain" description="Glycosyltransferase family 28 N-terminal" evidence="3">
    <location>
        <begin position="4"/>
        <end position="100"/>
    </location>
</feature>
<organism evidence="5 6">
    <name type="scientific">Goodfellowiella coeruleoviolacea</name>
    <dbReference type="NCBI Taxonomy" id="334858"/>
    <lineage>
        <taxon>Bacteria</taxon>
        <taxon>Bacillati</taxon>
        <taxon>Actinomycetota</taxon>
        <taxon>Actinomycetes</taxon>
        <taxon>Pseudonocardiales</taxon>
        <taxon>Pseudonocardiaceae</taxon>
        <taxon>Goodfellowiella</taxon>
    </lineage>
</organism>
<accession>A0AAE3GL56</accession>